<dbReference type="InterPro" id="IPR022441">
    <property type="entry name" value="Para_beta_helix_rpt-2"/>
</dbReference>
<dbReference type="NCBIfam" id="TIGR01376">
    <property type="entry name" value="POMP_repeat"/>
    <property type="match status" value="1"/>
</dbReference>
<dbReference type="NCBIfam" id="NF041518">
    <property type="entry name" value="choice_anch_Q"/>
    <property type="match status" value="1"/>
</dbReference>
<evidence type="ECO:0000256" key="4">
    <source>
        <dbReference type="ARBA" id="ARBA00022525"/>
    </source>
</evidence>
<accession>A0A178MEK8</accession>
<evidence type="ECO:0000256" key="1">
    <source>
        <dbReference type="ARBA" id="ARBA00004196"/>
    </source>
</evidence>
<evidence type="ECO:0000256" key="2">
    <source>
        <dbReference type="ARBA" id="ARBA00004442"/>
    </source>
</evidence>
<protein>
    <recommendedName>
        <fullName evidence="10">Right handed beta helix domain-containing protein</fullName>
    </recommendedName>
</protein>
<reference evidence="8 9" key="1">
    <citation type="submission" date="2016-04" db="EMBL/GenBank/DDBJ databases">
        <title>Chloroflexus islandicus sp. nov., a thermophilic filamentous anoxygenic phototrophic bacterium from geyser Strokkur (Iceland).</title>
        <authorList>
            <person name="Gaisin V.A."/>
            <person name="Kalashnikov A.M."/>
            <person name="Sukhacheva M.V."/>
            <person name="Grouzdev D.S."/>
            <person name="Ivanov T.M."/>
            <person name="Kuznetsov B."/>
            <person name="Gorlenko V.M."/>
        </authorList>
    </citation>
    <scope>NUCLEOTIDE SEQUENCE [LARGE SCALE GENOMIC DNA]</scope>
    <source>
        <strain evidence="9">isl-2</strain>
    </source>
</reference>
<dbReference type="PANTHER" id="PTHR11319">
    <property type="entry name" value="G PROTEIN-COUPLED RECEPTOR-RELATED"/>
    <property type="match status" value="1"/>
</dbReference>
<evidence type="ECO:0000256" key="7">
    <source>
        <dbReference type="ARBA" id="ARBA00023237"/>
    </source>
</evidence>
<dbReference type="NCBIfam" id="TIGR03804">
    <property type="entry name" value="para_beta_helix"/>
    <property type="match status" value="1"/>
</dbReference>
<sequence length="538" mass="55558">MTTRYLRLGLLIALGMALMGGAGTAPIRAESGRCYVKWNALGGNNGTAWIDAYNDLQSALANLGCRQIWVAAGFYQPGSDPNDSFILRNNVAIYGGFAGTELNLDERNPAANRTVLTGDIDDNDTYNSNSIVTSINGTNSYHVVTAIEVDNTAILDGFTITGGNTATGKGGGIWLFDSRPRLNDLIIGGNTASQGGGLANEYGFPIVTNVTFRQNNAQTGGGMVNIAGSATLFNVTFQGNRAQRGGGMANLNSETTLGNVTFSGNDATVDANSDGGGMYNSLSAAYLRYVTFLSNNANRNGGGMANVDSTIILEDVVLSLNAAANWGGGVFSRNQTLVMTGVTIHANVANYGGGVFTESAAGTWVNVTFSQNSASSFGGGIYLYSNSSPTLTNLTVTGNSAGTNGGGMYNDSFSNPSVRNAIIWGNSATSGSGIHNFSSTPTIAYSNVQGCFTSGSWNGSCGTDGSNNLQLDPLLGALTNNGGFTPTHALQHGSPAINSGLCGIGNSIDQRGVSRPQGGACDMGAVERAFIHVPLVQR</sequence>
<dbReference type="InterPro" id="IPR059226">
    <property type="entry name" value="Choice_anch_Q_dom"/>
</dbReference>
<evidence type="ECO:0000256" key="5">
    <source>
        <dbReference type="ARBA" id="ARBA00022729"/>
    </source>
</evidence>
<gene>
    <name evidence="8" type="ORF">A6A03_12915</name>
</gene>
<dbReference type="GO" id="GO:0009279">
    <property type="term" value="C:cell outer membrane"/>
    <property type="evidence" value="ECO:0007669"/>
    <property type="project" value="UniProtKB-SubCell"/>
</dbReference>
<name>A0A178MEK8_9CHLR</name>
<keyword evidence="9" id="KW-1185">Reference proteome</keyword>
<dbReference type="STRING" id="1707952.A6A03_12915"/>
<dbReference type="PANTHER" id="PTHR11319:SF35">
    <property type="entry name" value="OUTER MEMBRANE PROTEIN PMPC-RELATED"/>
    <property type="match status" value="1"/>
</dbReference>
<dbReference type="RefSeq" id="WP_066786069.1">
    <property type="nucleotide sequence ID" value="NZ_LWQS01000046.1"/>
</dbReference>
<dbReference type="InterPro" id="IPR011050">
    <property type="entry name" value="Pectin_lyase_fold/virulence"/>
</dbReference>
<dbReference type="AlphaFoldDB" id="A0A178MEK8"/>
<dbReference type="OrthoDB" id="155079at2"/>
<comment type="subcellular location">
    <subcellularLocation>
        <location evidence="1">Cell envelope</location>
    </subcellularLocation>
    <subcellularLocation>
        <location evidence="2">Cell outer membrane</location>
    </subcellularLocation>
    <subcellularLocation>
        <location evidence="3">Secreted</location>
    </subcellularLocation>
</comment>
<organism evidence="8 9">
    <name type="scientific">Chloroflexus islandicus</name>
    <dbReference type="NCBI Taxonomy" id="1707952"/>
    <lineage>
        <taxon>Bacteria</taxon>
        <taxon>Bacillati</taxon>
        <taxon>Chloroflexota</taxon>
        <taxon>Chloroflexia</taxon>
        <taxon>Chloroflexales</taxon>
        <taxon>Chloroflexineae</taxon>
        <taxon>Chloroflexaceae</taxon>
        <taxon>Chloroflexus</taxon>
    </lineage>
</organism>
<keyword evidence="7" id="KW-0998">Cell outer membrane</keyword>
<dbReference type="Proteomes" id="UP000078287">
    <property type="component" value="Unassembled WGS sequence"/>
</dbReference>
<dbReference type="EMBL" id="LWQS01000046">
    <property type="protein sequence ID" value="OAN46274.1"/>
    <property type="molecule type" value="Genomic_DNA"/>
</dbReference>
<keyword evidence="6" id="KW-0472">Membrane</keyword>
<keyword evidence="4" id="KW-0964">Secreted</keyword>
<comment type="caution">
    <text evidence="8">The sequence shown here is derived from an EMBL/GenBank/DDBJ whole genome shotgun (WGS) entry which is preliminary data.</text>
</comment>
<evidence type="ECO:0000313" key="9">
    <source>
        <dbReference type="Proteomes" id="UP000078287"/>
    </source>
</evidence>
<proteinExistence type="predicted"/>
<evidence type="ECO:0000256" key="6">
    <source>
        <dbReference type="ARBA" id="ARBA00023136"/>
    </source>
</evidence>
<keyword evidence="5" id="KW-0732">Signal</keyword>
<dbReference type="SUPFAM" id="SSF51126">
    <property type="entry name" value="Pectin lyase-like"/>
    <property type="match status" value="2"/>
</dbReference>
<evidence type="ECO:0000313" key="8">
    <source>
        <dbReference type="EMBL" id="OAN46274.1"/>
    </source>
</evidence>
<evidence type="ECO:0000256" key="3">
    <source>
        <dbReference type="ARBA" id="ARBA00004613"/>
    </source>
</evidence>
<dbReference type="GO" id="GO:0005576">
    <property type="term" value="C:extracellular region"/>
    <property type="evidence" value="ECO:0007669"/>
    <property type="project" value="UniProtKB-SubCell"/>
</dbReference>
<dbReference type="InterPro" id="IPR003368">
    <property type="entry name" value="POMP_repeat"/>
</dbReference>
<evidence type="ECO:0008006" key="10">
    <source>
        <dbReference type="Google" id="ProtNLM"/>
    </source>
</evidence>